<comment type="caution">
    <text evidence="3">The sequence shown here is derived from an EMBL/GenBank/DDBJ whole genome shotgun (WGS) entry which is preliminary data.</text>
</comment>
<dbReference type="Pfam" id="PF22622">
    <property type="entry name" value="MFE-2_hydrat-2_N"/>
    <property type="match status" value="1"/>
</dbReference>
<dbReference type="Gene3D" id="3.10.129.10">
    <property type="entry name" value="Hotdog Thioesterase"/>
    <property type="match status" value="2"/>
</dbReference>
<dbReference type="Pfam" id="PF01575">
    <property type="entry name" value="MaoC_dehydratas"/>
    <property type="match status" value="1"/>
</dbReference>
<dbReference type="GO" id="GO:0004300">
    <property type="term" value="F:enoyl-CoA hydratase activity"/>
    <property type="evidence" value="ECO:0007669"/>
    <property type="project" value="TreeGrafter"/>
</dbReference>
<dbReference type="InterPro" id="IPR054357">
    <property type="entry name" value="MFE-2_N"/>
</dbReference>
<accession>A0A6B2R935</accession>
<gene>
    <name evidence="3" type="ORF">G3I67_11170</name>
</gene>
<organism evidence="3">
    <name type="scientific">Sheuella amnicola</name>
    <dbReference type="NCBI Taxonomy" id="2707330"/>
    <lineage>
        <taxon>Bacteria</taxon>
        <taxon>Pseudomonadati</taxon>
        <taxon>Pseudomonadota</taxon>
        <taxon>Betaproteobacteria</taxon>
        <taxon>Burkholderiales</taxon>
        <taxon>Alcaligenaceae</taxon>
        <taxon>Sheuella</taxon>
    </lineage>
</organism>
<name>A0A6B2R935_9BURK</name>
<proteinExistence type="predicted"/>
<dbReference type="AlphaFoldDB" id="A0A6B2R935"/>
<dbReference type="GO" id="GO:0006635">
    <property type="term" value="P:fatty acid beta-oxidation"/>
    <property type="evidence" value="ECO:0007669"/>
    <property type="project" value="TreeGrafter"/>
</dbReference>
<dbReference type="GO" id="GO:0003857">
    <property type="term" value="F:(3S)-3-hydroxyacyl-CoA dehydrogenase (NAD+) activity"/>
    <property type="evidence" value="ECO:0007669"/>
    <property type="project" value="TreeGrafter"/>
</dbReference>
<dbReference type="EMBL" id="JAAGRN010000007">
    <property type="protein sequence ID" value="NDY83795.1"/>
    <property type="molecule type" value="Genomic_DNA"/>
</dbReference>
<dbReference type="CDD" id="cd03448">
    <property type="entry name" value="HDE_HSD"/>
    <property type="match status" value="1"/>
</dbReference>
<feature type="domain" description="Peroxisomal multifunctional enzyme type 2-like N-terminal" evidence="2">
    <location>
        <begin position="17"/>
        <end position="143"/>
    </location>
</feature>
<dbReference type="PANTHER" id="PTHR13078:SF56">
    <property type="entry name" value="PEROXISOMAL MULTIFUNCTIONAL ENZYME TYPE 2"/>
    <property type="match status" value="1"/>
</dbReference>
<dbReference type="InterPro" id="IPR002539">
    <property type="entry name" value="MaoC-like_dom"/>
</dbReference>
<feature type="domain" description="MaoC-like" evidence="1">
    <location>
        <begin position="158"/>
        <end position="271"/>
    </location>
</feature>
<reference evidence="3" key="1">
    <citation type="submission" date="2020-02" db="EMBL/GenBank/DDBJ databases">
        <authorList>
            <person name="Chen W.-M."/>
        </authorList>
    </citation>
    <scope>NUCLEOTIDE SEQUENCE</scope>
    <source>
        <strain evidence="3">NBD-18</strain>
    </source>
</reference>
<dbReference type="PANTHER" id="PTHR13078">
    <property type="entry name" value="PEROXISOMAL MULTIFUNCTIONAL ENZYME TYPE 2-RELATED"/>
    <property type="match status" value="1"/>
</dbReference>
<dbReference type="RefSeq" id="WP_163655356.1">
    <property type="nucleotide sequence ID" value="NZ_JAAGRN010000007.1"/>
</dbReference>
<dbReference type="SUPFAM" id="SSF54637">
    <property type="entry name" value="Thioesterase/thiol ester dehydrase-isomerase"/>
    <property type="match status" value="2"/>
</dbReference>
<dbReference type="GO" id="GO:0044594">
    <property type="term" value="F:17-beta-hydroxysteroid dehydrogenase (NAD+) activity"/>
    <property type="evidence" value="ECO:0007669"/>
    <property type="project" value="TreeGrafter"/>
</dbReference>
<evidence type="ECO:0000259" key="1">
    <source>
        <dbReference type="Pfam" id="PF01575"/>
    </source>
</evidence>
<sequence length="285" mass="31346">MDYNNIKNWKFPEVDQTYTENDSILYALGIGFGQEPTNPDHLKFVYEQDLQAFPTMAVVLGYPGFWMKDPKAGINWVKLVHGEQRMTIHRQLPPSGRVIGRSRISHVIDKGADKGALVITERTLHDGDGNLLITIAQTTFCRGDGGLTQSDESPIQLEATPDRAPDMTCALPTLPQAALIYRLCADNNPLHADPAVAEKAGYPRPILHGLCTYGVAARAIVQAACGNDTSRLLSMNTRFSSPVFPGETIVCEIWRDGDEAVRFRAKVAERDIVVLSHGYAGIKKA</sequence>
<evidence type="ECO:0000313" key="3">
    <source>
        <dbReference type="EMBL" id="NDY83795.1"/>
    </source>
</evidence>
<evidence type="ECO:0000259" key="2">
    <source>
        <dbReference type="Pfam" id="PF22622"/>
    </source>
</evidence>
<dbReference type="InterPro" id="IPR029069">
    <property type="entry name" value="HotDog_dom_sf"/>
</dbReference>
<protein>
    <submittedName>
        <fullName evidence="3">3-alpha,7-alpha, 12-alpha-trihydroxy-5-beta-cholest-24-enoyl-CoA hydratase</fullName>
    </submittedName>
</protein>